<dbReference type="InterPro" id="IPR053737">
    <property type="entry name" value="Type_II_TA_Toxin"/>
</dbReference>
<sequence length="123" mass="14102">MISKKEVLKIHSILIDQFGGSHGVRDYDLLDSAINRPMATFGNEELYPTPIDKAAAILESIVKNHPFIDGNKRTGYVLARLLLLQSQLDINVSQEEKYKMVISISTGKMNFEQIRDWFLRYTE</sequence>
<protein>
    <submittedName>
        <fullName evidence="2">Type II toxin-antitoxin system death-on-curing family toxin</fullName>
    </submittedName>
</protein>
<dbReference type="InterPro" id="IPR036597">
    <property type="entry name" value="Fido-like_dom_sf"/>
</dbReference>
<dbReference type="PROSITE" id="PS51459">
    <property type="entry name" value="FIDO"/>
    <property type="match status" value="1"/>
</dbReference>
<dbReference type="PANTHER" id="PTHR39426:SF1">
    <property type="entry name" value="HOMOLOGY TO DEATH-ON-CURING PROTEIN OF PHAGE P1"/>
    <property type="match status" value="1"/>
</dbReference>
<evidence type="ECO:0000313" key="2">
    <source>
        <dbReference type="EMBL" id="MBK6265068.1"/>
    </source>
</evidence>
<dbReference type="GO" id="GO:0016301">
    <property type="term" value="F:kinase activity"/>
    <property type="evidence" value="ECO:0007669"/>
    <property type="project" value="InterPro"/>
</dbReference>
<dbReference type="Gene3D" id="1.20.120.1870">
    <property type="entry name" value="Fic/DOC protein, Fido domain"/>
    <property type="match status" value="1"/>
</dbReference>
<proteinExistence type="predicted"/>
<gene>
    <name evidence="2" type="ORF">JKA74_08460</name>
</gene>
<name>A0A934WXP3_9BACT</name>
<accession>A0A934WXP3</accession>
<evidence type="ECO:0000313" key="3">
    <source>
        <dbReference type="Proteomes" id="UP000611723"/>
    </source>
</evidence>
<dbReference type="AlphaFoldDB" id="A0A934WXP3"/>
<comment type="caution">
    <text evidence="2">The sequence shown here is derived from an EMBL/GenBank/DDBJ whole genome shotgun (WGS) entry which is preliminary data.</text>
</comment>
<keyword evidence="3" id="KW-1185">Reference proteome</keyword>
<dbReference type="PANTHER" id="PTHR39426">
    <property type="entry name" value="HOMOLOGY TO DEATH-ON-CURING PROTEIN OF PHAGE P1"/>
    <property type="match status" value="1"/>
</dbReference>
<dbReference type="RefSeq" id="WP_201430749.1">
    <property type="nucleotide sequence ID" value="NZ_JAEQBW010000003.1"/>
</dbReference>
<reference evidence="2" key="1">
    <citation type="submission" date="2021-01" db="EMBL/GenBank/DDBJ databases">
        <title>Marivirga aurantiaca sp. nov., isolated from intertidal surface sediments.</title>
        <authorList>
            <person name="Zhang M."/>
        </authorList>
    </citation>
    <scope>NUCLEOTIDE SEQUENCE</scope>
    <source>
        <strain evidence="2">S37H4</strain>
    </source>
</reference>
<dbReference type="Pfam" id="PF02661">
    <property type="entry name" value="Fic"/>
    <property type="match status" value="1"/>
</dbReference>
<organism evidence="2 3">
    <name type="scientific">Marivirga aurantiaca</name>
    <dbReference type="NCBI Taxonomy" id="2802615"/>
    <lineage>
        <taxon>Bacteria</taxon>
        <taxon>Pseudomonadati</taxon>
        <taxon>Bacteroidota</taxon>
        <taxon>Cytophagia</taxon>
        <taxon>Cytophagales</taxon>
        <taxon>Marivirgaceae</taxon>
        <taxon>Marivirga</taxon>
    </lineage>
</organism>
<dbReference type="Proteomes" id="UP000611723">
    <property type="component" value="Unassembled WGS sequence"/>
</dbReference>
<dbReference type="NCBIfam" id="TIGR01550">
    <property type="entry name" value="DOC_P1"/>
    <property type="match status" value="1"/>
</dbReference>
<dbReference type="EMBL" id="JAEQBW010000003">
    <property type="protein sequence ID" value="MBK6265068.1"/>
    <property type="molecule type" value="Genomic_DNA"/>
</dbReference>
<dbReference type="InterPro" id="IPR006440">
    <property type="entry name" value="Doc"/>
</dbReference>
<dbReference type="SUPFAM" id="SSF140931">
    <property type="entry name" value="Fic-like"/>
    <property type="match status" value="1"/>
</dbReference>
<dbReference type="PIRSF" id="PIRSF018297">
    <property type="entry name" value="Doc"/>
    <property type="match status" value="1"/>
</dbReference>
<feature type="domain" description="Fido" evidence="1">
    <location>
        <begin position="2"/>
        <end position="120"/>
    </location>
</feature>
<dbReference type="InterPro" id="IPR003812">
    <property type="entry name" value="Fido"/>
</dbReference>
<evidence type="ECO:0000259" key="1">
    <source>
        <dbReference type="PROSITE" id="PS51459"/>
    </source>
</evidence>